<feature type="region of interest" description="Disordered" evidence="5">
    <location>
        <begin position="75"/>
        <end position="119"/>
    </location>
</feature>
<name>A0A9W5PCS6_9BACI</name>
<evidence type="ECO:0000256" key="6">
    <source>
        <dbReference type="SAM" id="Phobius"/>
    </source>
</evidence>
<evidence type="ECO:0000256" key="5">
    <source>
        <dbReference type="SAM" id="MobiDB-lite"/>
    </source>
</evidence>
<feature type="region of interest" description="Disordered" evidence="5">
    <location>
        <begin position="145"/>
        <end position="171"/>
    </location>
</feature>
<keyword evidence="4" id="KW-0720">Serine protease</keyword>
<dbReference type="PANTHER" id="PTHR43343">
    <property type="entry name" value="PEPTIDASE S12"/>
    <property type="match status" value="1"/>
</dbReference>
<dbReference type="InterPro" id="IPR036034">
    <property type="entry name" value="PDZ_sf"/>
</dbReference>
<keyword evidence="3" id="KW-0378">Hydrolase</keyword>
<comment type="caution">
    <text evidence="8">The sequence shown here is derived from an EMBL/GenBank/DDBJ whole genome shotgun (WGS) entry which is preliminary data.</text>
</comment>
<dbReference type="EMBL" id="AMXN01000004">
    <property type="protein sequence ID" value="ELS60871.1"/>
    <property type="molecule type" value="Genomic_DNA"/>
</dbReference>
<keyword evidence="6" id="KW-0812">Transmembrane</keyword>
<protein>
    <submittedName>
        <fullName evidence="8">Trypsin domain-containing protein</fullName>
    </submittedName>
</protein>
<reference evidence="8 9" key="1">
    <citation type="journal article" date="2014" name="Syst. Appl. Microbiol.">
        <title>Genomic insights into the taxonomic status of the three subspecies of Bacillus subtilis.</title>
        <authorList>
            <person name="Yi H."/>
            <person name="Chun J."/>
            <person name="Cha C.J."/>
        </authorList>
    </citation>
    <scope>NUCLEOTIDE SEQUENCE [LARGE SCALE GENOMIC DNA]</scope>
    <source>
        <strain evidence="8 9">KCTC 13429</strain>
    </source>
</reference>
<evidence type="ECO:0000313" key="9">
    <source>
        <dbReference type="Proteomes" id="UP000011182"/>
    </source>
</evidence>
<dbReference type="InterPro" id="IPR051201">
    <property type="entry name" value="Chloro_Bact_Ser_Proteases"/>
</dbReference>
<dbReference type="CDD" id="cd06781">
    <property type="entry name" value="cpPDZ_BsHtra-like"/>
    <property type="match status" value="1"/>
</dbReference>
<gene>
    <name evidence="8" type="ORF">BSI_23310</name>
</gene>
<dbReference type="InterPro" id="IPR001940">
    <property type="entry name" value="Peptidase_S1C"/>
</dbReference>
<evidence type="ECO:0000256" key="1">
    <source>
        <dbReference type="ARBA" id="ARBA00010541"/>
    </source>
</evidence>
<dbReference type="Gene3D" id="2.40.10.10">
    <property type="entry name" value="Trypsin-like serine proteases"/>
    <property type="match status" value="2"/>
</dbReference>
<proteinExistence type="inferred from homology"/>
<dbReference type="PRINTS" id="PR00834">
    <property type="entry name" value="PROTEASES2C"/>
</dbReference>
<evidence type="ECO:0000313" key="8">
    <source>
        <dbReference type="EMBL" id="ELS60871.1"/>
    </source>
</evidence>
<dbReference type="SUPFAM" id="SSF50494">
    <property type="entry name" value="Trypsin-like serine proteases"/>
    <property type="match status" value="1"/>
</dbReference>
<feature type="compositionally biased region" description="Low complexity" evidence="5">
    <location>
        <begin position="79"/>
        <end position="117"/>
    </location>
</feature>
<dbReference type="AlphaFoldDB" id="A0A9W5PCS6"/>
<accession>A0A9W5PCS6</accession>
<dbReference type="PANTHER" id="PTHR43343:SF3">
    <property type="entry name" value="PROTEASE DO-LIKE 8, CHLOROPLASTIC"/>
    <property type="match status" value="1"/>
</dbReference>
<dbReference type="SMART" id="SM00228">
    <property type="entry name" value="PDZ"/>
    <property type="match status" value="1"/>
</dbReference>
<dbReference type="Pfam" id="PF13365">
    <property type="entry name" value="Trypsin_2"/>
    <property type="match status" value="1"/>
</dbReference>
<evidence type="ECO:0000259" key="7">
    <source>
        <dbReference type="PROSITE" id="PS50106"/>
    </source>
</evidence>
<dbReference type="InterPro" id="IPR043504">
    <property type="entry name" value="Peptidase_S1_PA_chymotrypsin"/>
</dbReference>
<dbReference type="SUPFAM" id="SSF50156">
    <property type="entry name" value="PDZ domain-like"/>
    <property type="match status" value="1"/>
</dbReference>
<evidence type="ECO:0000256" key="4">
    <source>
        <dbReference type="ARBA" id="ARBA00022825"/>
    </source>
</evidence>
<dbReference type="PROSITE" id="PS50106">
    <property type="entry name" value="PDZ"/>
    <property type="match status" value="1"/>
</dbReference>
<sequence>MMDNNRDENRTEGNENEVFLAKENDQSTSYSARNVMHDQEKKKRGFGWFRPLLGGVIGGSIALGIYTFTPLGDHDSQDTVKQSSSQQQTQSVTAKSTSSESSKSSSKSSSSSAFNSEDSSKISDMVEDLSPAIVGITNLQAQSNSSLFGSDSSGSSSDSSEDTESGSGSGVIFKKENGKAYIITNNHVVEGASSLKVSLYDGTAVTAKLVGSDSLTDLAVLQISDDHVTKVASFGDSSDLRTGETVIAIGDPLGKDLSRTVTQGIVSGVDRTVSMSTSAGQTSINVIQTDAAINPGNSGGPLLNTDGKIVGINSMKISEDDVEGIGFAIPSNDVKPIAEELLSKGQIERPYIGVSMLDLEQVPQNYQEGTLGLFGSQLNKGVYIREVASGSPAEKAGLKAEDIIISLKGKEIDTGSELRNILYKDANIGDTVEVKILRNGKEMTKKIKLDQKEETTS</sequence>
<evidence type="ECO:0000256" key="3">
    <source>
        <dbReference type="ARBA" id="ARBA00022801"/>
    </source>
</evidence>
<keyword evidence="6" id="KW-1133">Transmembrane helix</keyword>
<dbReference type="Proteomes" id="UP000011182">
    <property type="component" value="Unassembled WGS sequence"/>
</dbReference>
<feature type="domain" description="PDZ" evidence="7">
    <location>
        <begin position="356"/>
        <end position="426"/>
    </location>
</feature>
<evidence type="ECO:0000256" key="2">
    <source>
        <dbReference type="ARBA" id="ARBA00022670"/>
    </source>
</evidence>
<dbReference type="GO" id="GO:0004252">
    <property type="term" value="F:serine-type endopeptidase activity"/>
    <property type="evidence" value="ECO:0007669"/>
    <property type="project" value="InterPro"/>
</dbReference>
<dbReference type="GO" id="GO:0006508">
    <property type="term" value="P:proteolysis"/>
    <property type="evidence" value="ECO:0007669"/>
    <property type="project" value="UniProtKB-KW"/>
</dbReference>
<organism evidence="8 9">
    <name type="scientific">Bacillus inaquosorum KCTC 13429</name>
    <dbReference type="NCBI Taxonomy" id="1236548"/>
    <lineage>
        <taxon>Bacteria</taxon>
        <taxon>Bacillati</taxon>
        <taxon>Bacillota</taxon>
        <taxon>Bacilli</taxon>
        <taxon>Bacillales</taxon>
        <taxon>Bacillaceae</taxon>
        <taxon>Bacillus</taxon>
    </lineage>
</organism>
<keyword evidence="2" id="KW-0645">Protease</keyword>
<dbReference type="Gene3D" id="2.30.42.10">
    <property type="match status" value="1"/>
</dbReference>
<feature type="compositionally biased region" description="Low complexity" evidence="5">
    <location>
        <begin position="145"/>
        <end position="158"/>
    </location>
</feature>
<dbReference type="InterPro" id="IPR001478">
    <property type="entry name" value="PDZ"/>
</dbReference>
<dbReference type="Pfam" id="PF13180">
    <property type="entry name" value="PDZ_2"/>
    <property type="match status" value="1"/>
</dbReference>
<dbReference type="InterPro" id="IPR009003">
    <property type="entry name" value="Peptidase_S1_PA"/>
</dbReference>
<keyword evidence="6" id="KW-0472">Membrane</keyword>
<feature type="transmembrane region" description="Helical" evidence="6">
    <location>
        <begin position="48"/>
        <end position="68"/>
    </location>
</feature>
<feature type="region of interest" description="Disordered" evidence="5">
    <location>
        <begin position="1"/>
        <end position="36"/>
    </location>
</feature>
<feature type="compositionally biased region" description="Basic and acidic residues" evidence="5">
    <location>
        <begin position="1"/>
        <end position="13"/>
    </location>
</feature>
<comment type="similarity">
    <text evidence="1">Belongs to the peptidase S1C family.</text>
</comment>
<keyword evidence="9" id="KW-1185">Reference proteome</keyword>